<evidence type="ECO:0000313" key="2">
    <source>
        <dbReference type="Proteomes" id="UP000178082"/>
    </source>
</evidence>
<gene>
    <name evidence="1" type="ORF">A3G31_12125</name>
</gene>
<dbReference type="AlphaFoldDB" id="A0A1F7SLI5"/>
<protein>
    <submittedName>
        <fullName evidence="1">Uncharacterized protein</fullName>
    </submittedName>
</protein>
<dbReference type="STRING" id="1817883.A3G31_12125"/>
<reference evidence="1 2" key="1">
    <citation type="journal article" date="2016" name="Nat. Commun.">
        <title>Thousands of microbial genomes shed light on interconnected biogeochemical processes in an aquifer system.</title>
        <authorList>
            <person name="Anantharaman K."/>
            <person name="Brown C.T."/>
            <person name="Hug L.A."/>
            <person name="Sharon I."/>
            <person name="Castelle C.J."/>
            <person name="Probst A.J."/>
            <person name="Thomas B.C."/>
            <person name="Singh A."/>
            <person name="Wilkins M.J."/>
            <person name="Karaoz U."/>
            <person name="Brodie E.L."/>
            <person name="Williams K.H."/>
            <person name="Hubbard S.S."/>
            <person name="Banfield J.F."/>
        </authorList>
    </citation>
    <scope>NUCLEOTIDE SEQUENCE [LARGE SCALE GENOMIC DNA]</scope>
</reference>
<dbReference type="Proteomes" id="UP000178082">
    <property type="component" value="Unassembled WGS sequence"/>
</dbReference>
<accession>A0A1F7SLI5</accession>
<sequence length="62" mass="7409">MHFQKHLVNSKYFLNLAFPNYKSKFLHNTTTNLAIPQKIRFFLYTLSDYLSEVLKKITKSLL</sequence>
<dbReference type="EMBL" id="MGDI01000010">
    <property type="protein sequence ID" value="OGL54621.1"/>
    <property type="molecule type" value="Genomic_DNA"/>
</dbReference>
<name>A0A1F7SLI5_9BACT</name>
<organism evidence="1 2">
    <name type="scientific">Candidatus Schekmanbacteria bacterium RIFCSPLOWO2_12_FULL_38_15</name>
    <dbReference type="NCBI Taxonomy" id="1817883"/>
    <lineage>
        <taxon>Bacteria</taxon>
        <taxon>Candidatus Schekmaniibacteriota</taxon>
    </lineage>
</organism>
<proteinExistence type="predicted"/>
<evidence type="ECO:0000313" key="1">
    <source>
        <dbReference type="EMBL" id="OGL54621.1"/>
    </source>
</evidence>
<comment type="caution">
    <text evidence="1">The sequence shown here is derived from an EMBL/GenBank/DDBJ whole genome shotgun (WGS) entry which is preliminary data.</text>
</comment>